<dbReference type="Pfam" id="PF12867">
    <property type="entry name" value="DinB_2"/>
    <property type="match status" value="1"/>
</dbReference>
<reference evidence="2 3" key="1">
    <citation type="submission" date="2020-08" db="EMBL/GenBank/DDBJ databases">
        <title>Sequencing the genomes of 1000 actinobacteria strains.</title>
        <authorList>
            <person name="Klenk H.-P."/>
        </authorList>
    </citation>
    <scope>NUCLEOTIDE SEQUENCE [LARGE SCALE GENOMIC DNA]</scope>
    <source>
        <strain evidence="2 3">DSM 45298</strain>
    </source>
</reference>
<dbReference type="InterPro" id="IPR024775">
    <property type="entry name" value="DinB-like"/>
</dbReference>
<evidence type="ECO:0000259" key="1">
    <source>
        <dbReference type="Pfam" id="PF12867"/>
    </source>
</evidence>
<dbReference type="SUPFAM" id="SSF109854">
    <property type="entry name" value="DinB/YfiT-like putative metalloenzymes"/>
    <property type="match status" value="1"/>
</dbReference>
<gene>
    <name evidence="2" type="ORF">BKA16_002028</name>
</gene>
<dbReference type="RefSeq" id="WP_183370518.1">
    <property type="nucleotide sequence ID" value="NZ_BAABHL010000065.1"/>
</dbReference>
<dbReference type="Proteomes" id="UP000551501">
    <property type="component" value="Unassembled WGS sequence"/>
</dbReference>
<feature type="domain" description="DinB-like" evidence="1">
    <location>
        <begin position="54"/>
        <end position="165"/>
    </location>
</feature>
<protein>
    <recommendedName>
        <fullName evidence="1">DinB-like domain-containing protein</fullName>
    </recommendedName>
</protein>
<dbReference type="Gene3D" id="1.20.120.450">
    <property type="entry name" value="dinb family like domain"/>
    <property type="match status" value="1"/>
</dbReference>
<dbReference type="AlphaFoldDB" id="A0A840F0F6"/>
<keyword evidence="3" id="KW-1185">Reference proteome</keyword>
<proteinExistence type="predicted"/>
<organism evidence="2 3">
    <name type="scientific">Gordonia humi</name>
    <dbReference type="NCBI Taxonomy" id="686429"/>
    <lineage>
        <taxon>Bacteria</taxon>
        <taxon>Bacillati</taxon>
        <taxon>Actinomycetota</taxon>
        <taxon>Actinomycetes</taxon>
        <taxon>Mycobacteriales</taxon>
        <taxon>Gordoniaceae</taxon>
        <taxon>Gordonia</taxon>
    </lineage>
</organism>
<evidence type="ECO:0000313" key="3">
    <source>
        <dbReference type="Proteomes" id="UP000551501"/>
    </source>
</evidence>
<comment type="caution">
    <text evidence="2">The sequence shown here is derived from an EMBL/GenBank/DDBJ whole genome shotgun (WGS) entry which is preliminary data.</text>
</comment>
<name>A0A840F0F6_9ACTN</name>
<evidence type="ECO:0000313" key="2">
    <source>
        <dbReference type="EMBL" id="MBB4135476.1"/>
    </source>
</evidence>
<dbReference type="EMBL" id="JACIFP010000001">
    <property type="protein sequence ID" value="MBB4135476.1"/>
    <property type="molecule type" value="Genomic_DNA"/>
</dbReference>
<sequence length="176" mass="19277">MAIAPEDKDWTWVTTRRCAFCGFDPGGLVHSEVAGRISASTAGWREVIARPGATVRPNDHTWSPVEYACHVRDVHAVMRERLESMLARQPAHFANWDQDEASADYADQDPSTVADDMEANAAAFADAYRSVADDQWTREGLRGDGAVFTATSLAAYALHDLTHHRVDVGLPATPLV</sequence>
<dbReference type="InterPro" id="IPR034660">
    <property type="entry name" value="DinB/YfiT-like"/>
</dbReference>
<accession>A0A840F0F6</accession>